<dbReference type="EMBL" id="CP002432">
    <property type="protein sequence ID" value="ADU64832.1"/>
    <property type="molecule type" value="Genomic_DNA"/>
</dbReference>
<dbReference type="AlphaFoldDB" id="E6W4V4"/>
<protein>
    <submittedName>
        <fullName evidence="1">Uncharacterized protein</fullName>
    </submittedName>
</protein>
<name>E6W4V4_DESIS</name>
<dbReference type="Proteomes" id="UP000002572">
    <property type="component" value="Chromosome"/>
</dbReference>
<organism evidence="1 2">
    <name type="scientific">Desulfurispirillum indicum (strain ATCC BAA-1389 / DSM 22839 / S5)</name>
    <dbReference type="NCBI Taxonomy" id="653733"/>
    <lineage>
        <taxon>Bacteria</taxon>
        <taxon>Pseudomonadati</taxon>
        <taxon>Chrysiogenota</taxon>
        <taxon>Chrysiogenia</taxon>
        <taxon>Chrysiogenales</taxon>
        <taxon>Chrysiogenaceae</taxon>
        <taxon>Desulfurispirillum</taxon>
    </lineage>
</organism>
<dbReference type="HOGENOM" id="CLU_2166889_0_0_0"/>
<reference evidence="1 2" key="1">
    <citation type="submission" date="2010-12" db="EMBL/GenBank/DDBJ databases">
        <title>Complete sequence of Desulfurispirillum indicum S5.</title>
        <authorList>
            <consortium name="US DOE Joint Genome Institute"/>
            <person name="Lucas S."/>
            <person name="Copeland A."/>
            <person name="Lapidus A."/>
            <person name="Cheng J.-F."/>
            <person name="Goodwin L."/>
            <person name="Pitluck S."/>
            <person name="Chertkov O."/>
            <person name="Held B."/>
            <person name="Detter J.C."/>
            <person name="Han C."/>
            <person name="Tapia R."/>
            <person name="Land M."/>
            <person name="Hauser L."/>
            <person name="Kyrpides N."/>
            <person name="Ivanova N."/>
            <person name="Mikhailova N."/>
            <person name="Haggblom M."/>
            <person name="Rauschenbach I."/>
            <person name="Bini E."/>
            <person name="Woyke T."/>
        </authorList>
    </citation>
    <scope>NUCLEOTIDE SEQUENCE [LARGE SCALE GENOMIC DNA]</scope>
    <source>
        <strain evidence="2">ATCC BAA-1389 / DSM 22839 / S5</strain>
    </source>
</reference>
<dbReference type="RefSeq" id="WP_013504721.1">
    <property type="nucleotide sequence ID" value="NC_014836.1"/>
</dbReference>
<dbReference type="KEGG" id="din:Selin_0073"/>
<gene>
    <name evidence="1" type="ordered locus">Selin_0073</name>
</gene>
<accession>E6W4V4</accession>
<evidence type="ECO:0000313" key="1">
    <source>
        <dbReference type="EMBL" id="ADU64832.1"/>
    </source>
</evidence>
<evidence type="ECO:0000313" key="2">
    <source>
        <dbReference type="Proteomes" id="UP000002572"/>
    </source>
</evidence>
<dbReference type="InParanoid" id="E6W4V4"/>
<sequence>MLGMEKIIENKAALLKGTLTVEEALELAVAFRDARNYLWNKFGSDHVVALSLDNALKMIAAISELHSRNAISGQARIGDLITLGGAFGEYLQREEEISGYSSDAQGRRKK</sequence>
<proteinExistence type="predicted"/>
<keyword evidence="2" id="KW-1185">Reference proteome</keyword>